<evidence type="ECO:0000256" key="6">
    <source>
        <dbReference type="ARBA" id="ARBA00022490"/>
    </source>
</evidence>
<dbReference type="GO" id="GO:0060213">
    <property type="term" value="P:positive regulation of nuclear-transcribed mRNA poly(A) tail shortening"/>
    <property type="evidence" value="ECO:0007669"/>
    <property type="project" value="TreeGrafter"/>
</dbReference>
<dbReference type="InterPro" id="IPR027329">
    <property type="entry name" value="TPX2_C"/>
</dbReference>
<dbReference type="FunFam" id="3.30.1490.120:FF:000001">
    <property type="entry name" value="DNA-directed RNA polymerase II subunit RPB7"/>
    <property type="match status" value="1"/>
</dbReference>
<dbReference type="PANTHER" id="PTHR12709">
    <property type="entry name" value="DNA-DIRECTED RNA POLYMERASE II, III"/>
    <property type="match status" value="1"/>
</dbReference>
<evidence type="ECO:0000256" key="1">
    <source>
        <dbReference type="ARBA" id="ARBA00004123"/>
    </source>
</evidence>
<dbReference type="SMART" id="SM00657">
    <property type="entry name" value="RPOL4c"/>
    <property type="match status" value="1"/>
</dbReference>
<keyword evidence="8 11" id="KW-0804">Transcription</keyword>
<name>A0A5A7QQ54_STRAF</name>
<dbReference type="InterPro" id="IPR005576">
    <property type="entry name" value="Rpb7-like_N"/>
</dbReference>
<comment type="function">
    <text evidence="11">DNA-dependent RNA polymerase which catalyzes the transcription of DNA into RNA using the four ribonucleoside triphosphates as substrates.</text>
</comment>
<evidence type="ECO:0000256" key="4">
    <source>
        <dbReference type="ARBA" id="ARBA00009307"/>
    </source>
</evidence>
<dbReference type="InterPro" id="IPR045113">
    <property type="entry name" value="Rpb7-like"/>
</dbReference>
<gene>
    <name evidence="14" type="ORF">STAS_24130</name>
</gene>
<dbReference type="InterPro" id="IPR036898">
    <property type="entry name" value="RNA_pol_Rpb7-like_N_sf"/>
</dbReference>
<dbReference type="GO" id="GO:0000166">
    <property type="term" value="F:nucleotide binding"/>
    <property type="evidence" value="ECO:0007669"/>
    <property type="project" value="InterPro"/>
</dbReference>
<dbReference type="InterPro" id="IPR005574">
    <property type="entry name" value="Rpb4/RPC9"/>
</dbReference>
<dbReference type="Pfam" id="PF00575">
    <property type="entry name" value="S1"/>
    <property type="match status" value="1"/>
</dbReference>
<dbReference type="GO" id="GO:0005665">
    <property type="term" value="C:RNA polymerase II, core complex"/>
    <property type="evidence" value="ECO:0007669"/>
    <property type="project" value="TreeGrafter"/>
</dbReference>
<dbReference type="Proteomes" id="UP000325081">
    <property type="component" value="Unassembled WGS sequence"/>
</dbReference>
<dbReference type="CDD" id="cd04329">
    <property type="entry name" value="RNAP_II_Rpb7_N"/>
    <property type="match status" value="1"/>
</dbReference>
<evidence type="ECO:0000256" key="7">
    <source>
        <dbReference type="ARBA" id="ARBA00022701"/>
    </source>
</evidence>
<dbReference type="AlphaFoldDB" id="A0A5A7QQ54"/>
<keyword evidence="7" id="KW-0493">Microtubule</keyword>
<dbReference type="PANTHER" id="PTHR12709:SF4">
    <property type="entry name" value="DNA-DIRECTED RNA POLYMERASE II SUBUNIT RPB7"/>
    <property type="match status" value="1"/>
</dbReference>
<dbReference type="GO" id="GO:0006367">
    <property type="term" value="P:transcription initiation at RNA polymerase II promoter"/>
    <property type="evidence" value="ECO:0007669"/>
    <property type="project" value="TreeGrafter"/>
</dbReference>
<protein>
    <recommendedName>
        <fullName evidence="11">DNA-directed RNA polymerase subunit</fullName>
    </recommendedName>
</protein>
<dbReference type="GO" id="GO:0005874">
    <property type="term" value="C:microtubule"/>
    <property type="evidence" value="ECO:0007669"/>
    <property type="project" value="UniProtKB-KW"/>
</dbReference>
<dbReference type="CDD" id="cd04462">
    <property type="entry name" value="S1_RNAPII_Rpb7"/>
    <property type="match status" value="1"/>
</dbReference>
<dbReference type="Gene3D" id="3.30.1490.120">
    <property type="entry name" value="RNA polymerase Rpb7-like, N-terminal domain"/>
    <property type="match status" value="1"/>
</dbReference>
<dbReference type="SUPFAM" id="SSF47819">
    <property type="entry name" value="HRDC-like"/>
    <property type="match status" value="1"/>
</dbReference>
<feature type="compositionally biased region" description="Basic and acidic residues" evidence="12">
    <location>
        <begin position="89"/>
        <end position="106"/>
    </location>
</feature>
<evidence type="ECO:0000256" key="3">
    <source>
        <dbReference type="ARBA" id="ARBA00005885"/>
    </source>
</evidence>
<keyword evidence="15" id="KW-1185">Reference proteome</keyword>
<evidence type="ECO:0000256" key="8">
    <source>
        <dbReference type="ARBA" id="ARBA00023163"/>
    </source>
</evidence>
<evidence type="ECO:0000256" key="5">
    <source>
        <dbReference type="ARBA" id="ARBA00022478"/>
    </source>
</evidence>
<dbReference type="GO" id="GO:0000932">
    <property type="term" value="C:P-body"/>
    <property type="evidence" value="ECO:0007669"/>
    <property type="project" value="TreeGrafter"/>
</dbReference>
<accession>A0A5A7QQ54</accession>
<dbReference type="GO" id="GO:0031369">
    <property type="term" value="F:translation initiation factor binding"/>
    <property type="evidence" value="ECO:0007669"/>
    <property type="project" value="TreeGrafter"/>
</dbReference>
<proteinExistence type="inferred from homology"/>
<feature type="region of interest" description="Disordered" evidence="12">
    <location>
        <begin position="748"/>
        <end position="770"/>
    </location>
</feature>
<dbReference type="Gene3D" id="2.40.50.140">
    <property type="entry name" value="Nucleic acid-binding proteins"/>
    <property type="match status" value="1"/>
</dbReference>
<evidence type="ECO:0000256" key="12">
    <source>
        <dbReference type="SAM" id="MobiDB-lite"/>
    </source>
</evidence>
<keyword evidence="6" id="KW-0963">Cytoplasm</keyword>
<dbReference type="InterPro" id="IPR003029">
    <property type="entry name" value="S1_domain"/>
</dbReference>
<dbReference type="InterPro" id="IPR010997">
    <property type="entry name" value="HRDC-like_sf"/>
</dbReference>
<comment type="similarity">
    <text evidence="4">Belongs to the eukaryotic RPB7/RPC8 RNA polymerase subunit family.</text>
</comment>
<reference evidence="15" key="1">
    <citation type="journal article" date="2019" name="Curr. Biol.">
        <title>Genome Sequence of Striga asiatica Provides Insight into the Evolution of Plant Parasitism.</title>
        <authorList>
            <person name="Yoshida S."/>
            <person name="Kim S."/>
            <person name="Wafula E.K."/>
            <person name="Tanskanen J."/>
            <person name="Kim Y.M."/>
            <person name="Honaas L."/>
            <person name="Yang Z."/>
            <person name="Spallek T."/>
            <person name="Conn C.E."/>
            <person name="Ichihashi Y."/>
            <person name="Cheong K."/>
            <person name="Cui S."/>
            <person name="Der J.P."/>
            <person name="Gundlach H."/>
            <person name="Jiao Y."/>
            <person name="Hori C."/>
            <person name="Ishida J.K."/>
            <person name="Kasahara H."/>
            <person name="Kiba T."/>
            <person name="Kim M.S."/>
            <person name="Koo N."/>
            <person name="Laohavisit A."/>
            <person name="Lee Y.H."/>
            <person name="Lumba S."/>
            <person name="McCourt P."/>
            <person name="Mortimer J.C."/>
            <person name="Mutuku J.M."/>
            <person name="Nomura T."/>
            <person name="Sasaki-Sekimoto Y."/>
            <person name="Seto Y."/>
            <person name="Wang Y."/>
            <person name="Wakatake T."/>
            <person name="Sakakibara H."/>
            <person name="Demura T."/>
            <person name="Yamaguchi S."/>
            <person name="Yoneyama K."/>
            <person name="Manabe R.I."/>
            <person name="Nelson D.C."/>
            <person name="Schulman A.H."/>
            <person name="Timko M.P."/>
            <person name="dePamphilis C.W."/>
            <person name="Choi D."/>
            <person name="Shirasu K."/>
        </authorList>
    </citation>
    <scope>NUCLEOTIDE SEQUENCE [LARGE SCALE GENOMIC DNA]</scope>
    <source>
        <strain evidence="15">cv. UVA1</strain>
    </source>
</reference>
<evidence type="ECO:0000313" key="15">
    <source>
        <dbReference type="Proteomes" id="UP000325081"/>
    </source>
</evidence>
<dbReference type="SUPFAM" id="SSF50249">
    <property type="entry name" value="Nucleic acid-binding proteins"/>
    <property type="match status" value="1"/>
</dbReference>
<comment type="caution">
    <text evidence="14">The sequence shown here is derived from an EMBL/GenBank/DDBJ whole genome shotgun (WGS) entry which is preliminary data.</text>
</comment>
<dbReference type="SUPFAM" id="SSF88798">
    <property type="entry name" value="N-terminal, heterodimerisation domain of RBP7 (RpoE)"/>
    <property type="match status" value="1"/>
</dbReference>
<dbReference type="FunFam" id="2.40.50.140:FF:000043">
    <property type="entry name" value="DNA-directed RNA polymerase II subunit RPB7"/>
    <property type="match status" value="1"/>
</dbReference>
<evidence type="ECO:0000256" key="11">
    <source>
        <dbReference type="RuleBase" id="RU369086"/>
    </source>
</evidence>
<dbReference type="GO" id="GO:0045948">
    <property type="term" value="P:positive regulation of translational initiation"/>
    <property type="evidence" value="ECO:0007669"/>
    <property type="project" value="TreeGrafter"/>
</dbReference>
<feature type="domain" description="RNA polymerase Rpb4/RPC9 core" evidence="13">
    <location>
        <begin position="631"/>
        <end position="750"/>
    </location>
</feature>
<evidence type="ECO:0000256" key="2">
    <source>
        <dbReference type="ARBA" id="ARBA00004245"/>
    </source>
</evidence>
<evidence type="ECO:0000256" key="10">
    <source>
        <dbReference type="ARBA" id="ARBA00023242"/>
    </source>
</evidence>
<dbReference type="InterPro" id="IPR006590">
    <property type="entry name" value="RNA_pol_Rpb4/RPC9_core"/>
</dbReference>
<evidence type="ECO:0000256" key="9">
    <source>
        <dbReference type="ARBA" id="ARBA00023212"/>
    </source>
</evidence>
<dbReference type="Gene3D" id="1.20.1250.40">
    <property type="match status" value="1"/>
</dbReference>
<keyword evidence="9" id="KW-0206">Cytoskeleton</keyword>
<dbReference type="GO" id="GO:0003727">
    <property type="term" value="F:single-stranded RNA binding"/>
    <property type="evidence" value="ECO:0007669"/>
    <property type="project" value="TreeGrafter"/>
</dbReference>
<dbReference type="Pfam" id="PF03874">
    <property type="entry name" value="RNA_pol_Rpb4"/>
    <property type="match status" value="1"/>
</dbReference>
<dbReference type="GO" id="GO:0003697">
    <property type="term" value="F:single-stranded DNA binding"/>
    <property type="evidence" value="ECO:0007669"/>
    <property type="project" value="TreeGrafter"/>
</dbReference>
<dbReference type="InterPro" id="IPR012340">
    <property type="entry name" value="NA-bd_OB-fold"/>
</dbReference>
<comment type="subcellular location">
    <subcellularLocation>
        <location evidence="2">Cytoplasm</location>
        <location evidence="2">Cytoskeleton</location>
    </subcellularLocation>
    <subcellularLocation>
        <location evidence="1 11">Nucleus</location>
    </subcellularLocation>
</comment>
<dbReference type="OrthoDB" id="1162399at2759"/>
<dbReference type="EMBL" id="BKCP01007737">
    <property type="protein sequence ID" value="GER47058.1"/>
    <property type="molecule type" value="Genomic_DNA"/>
</dbReference>
<sequence length="770" mass="85789">MDHRGQIKIPPIFLQGETFEVLRVTLGPLLKLLEPPVQDICGHHQLRPVHPAERLHEVEQVLADPQRHPLDPPLRRHVERRQRRQVLHRHADLGGEGRRVGRRELGDASGTRIRPGEGEHGGGTGNGDGAAEEEGAAGGLDVDGEGLVRREAEAVEEEYADLADGLVRLSDEVVHVKEPVGGVDLGEGGDVQREAAVGKDHAEHFFFFLSIRFGVLGGVVMAGMDGELGTLRKASVLEYGEREESRKFVKTAVSSTNRGSSMKNTLFQPSFSSNSFSGVLHKSWTKENTRPVEFTLHTHQRAAQRAIFNSSIAVKLYIMEQHKKQVEKVLKVIEEEEVRMIRKDMVPRAQLMPLFDRPFLPQRKTLVIHSRFSYCLAAQNLKSSKLQILKSYGARLPPSVLRPRRPLPPDTNILRYSQSPAAPFSVDRRIASRRISAAPHVDGELLYLRFQRLLRNKRNMQLHPRHFGRDLRDKLVAKLVKDVEGTCSGRHGFIVAITGIDSVGKGLIRDGTGFVTFPVKYQCVVFRPFKGEILEAVVTMVNKMGFFAEAGPVQIFVSNHLIPDDMEFQSGDMPNYTTSDGSVKIQKESEVRLKIIGTRVDATEIFCIGTIKDDFLGIVTSKSIPPHPINEDVLEARAGALTNFEVLDVLRSRGAGTDLSRVIASVAPSEYKVFDYLEQSAACNQTRDIINGFFDDCKRFDLAKAEILNIANMRPASPVEVYPVIEDCESRMEDKIDELVETIARILPPHPSQREGPGLESVENDEETGS</sequence>
<evidence type="ECO:0000259" key="13">
    <source>
        <dbReference type="SMART" id="SM00657"/>
    </source>
</evidence>
<dbReference type="Pfam" id="PF03876">
    <property type="entry name" value="SHS2_Rpb7-N"/>
    <property type="match status" value="1"/>
</dbReference>
<feature type="region of interest" description="Disordered" evidence="12">
    <location>
        <begin position="80"/>
        <end position="145"/>
    </location>
</feature>
<dbReference type="Pfam" id="PF06886">
    <property type="entry name" value="TPX2"/>
    <property type="match status" value="1"/>
</dbReference>
<comment type="similarity">
    <text evidence="3">Belongs to the TPX2 family.</text>
</comment>
<organism evidence="14 15">
    <name type="scientific">Striga asiatica</name>
    <name type="common">Asiatic witchweed</name>
    <name type="synonym">Buchnera asiatica</name>
    <dbReference type="NCBI Taxonomy" id="4170"/>
    <lineage>
        <taxon>Eukaryota</taxon>
        <taxon>Viridiplantae</taxon>
        <taxon>Streptophyta</taxon>
        <taxon>Embryophyta</taxon>
        <taxon>Tracheophyta</taxon>
        <taxon>Spermatophyta</taxon>
        <taxon>Magnoliopsida</taxon>
        <taxon>eudicotyledons</taxon>
        <taxon>Gunneridae</taxon>
        <taxon>Pentapetalae</taxon>
        <taxon>asterids</taxon>
        <taxon>lamiids</taxon>
        <taxon>Lamiales</taxon>
        <taxon>Orobanchaceae</taxon>
        <taxon>Buchnereae</taxon>
        <taxon>Striga</taxon>
    </lineage>
</organism>
<keyword evidence="10 11" id="KW-0539">Nucleus</keyword>
<keyword evidence="5 11" id="KW-0240">DNA-directed RNA polymerase</keyword>
<evidence type="ECO:0000313" key="14">
    <source>
        <dbReference type="EMBL" id="GER47058.1"/>
    </source>
</evidence>
<dbReference type="InterPro" id="IPR038324">
    <property type="entry name" value="Rpb4/RPC9_sf"/>
</dbReference>